<evidence type="ECO:0000313" key="3">
    <source>
        <dbReference type="Proteomes" id="UP001566132"/>
    </source>
</evidence>
<evidence type="ECO:0000313" key="2">
    <source>
        <dbReference type="EMBL" id="KAL1491121.1"/>
    </source>
</evidence>
<dbReference type="InterPro" id="IPR016194">
    <property type="entry name" value="SPOC-like_C_dom_sf"/>
</dbReference>
<accession>A0ABD1E8Y3</accession>
<dbReference type="PANTHER" id="PTHR12604:SF2">
    <property type="entry name" value="X-RAY REPAIR CROSS-COMPLEMENTING PROTEIN 6"/>
    <property type="match status" value="1"/>
</dbReference>
<dbReference type="Proteomes" id="UP001566132">
    <property type="component" value="Unassembled WGS sequence"/>
</dbReference>
<feature type="domain" description="Ku70/Ku80 N-terminal alpha/beta" evidence="1">
    <location>
        <begin position="24"/>
        <end position="204"/>
    </location>
</feature>
<dbReference type="InterPro" id="IPR036465">
    <property type="entry name" value="vWFA_dom_sf"/>
</dbReference>
<reference evidence="2 3" key="1">
    <citation type="submission" date="2024-05" db="EMBL/GenBank/DDBJ databases">
        <title>Genetic variation in Jamaican populations of the coffee berry borer (Hypothenemus hampei).</title>
        <authorList>
            <person name="Errbii M."/>
            <person name="Myrie A."/>
        </authorList>
    </citation>
    <scope>NUCLEOTIDE SEQUENCE [LARGE SCALE GENOMIC DNA]</scope>
    <source>
        <strain evidence="2">JA-Hopewell-2020-01-JO</strain>
        <tissue evidence="2">Whole body</tissue>
    </source>
</reference>
<protein>
    <recommendedName>
        <fullName evidence="1">Ku70/Ku80 N-terminal alpha/beta domain-containing protein</fullName>
    </recommendedName>
</protein>
<organism evidence="2 3">
    <name type="scientific">Hypothenemus hampei</name>
    <name type="common">Coffee berry borer</name>
    <dbReference type="NCBI Taxonomy" id="57062"/>
    <lineage>
        <taxon>Eukaryota</taxon>
        <taxon>Metazoa</taxon>
        <taxon>Ecdysozoa</taxon>
        <taxon>Arthropoda</taxon>
        <taxon>Hexapoda</taxon>
        <taxon>Insecta</taxon>
        <taxon>Pterygota</taxon>
        <taxon>Neoptera</taxon>
        <taxon>Endopterygota</taxon>
        <taxon>Coleoptera</taxon>
        <taxon>Polyphaga</taxon>
        <taxon>Cucujiformia</taxon>
        <taxon>Curculionidae</taxon>
        <taxon>Scolytinae</taxon>
        <taxon>Hypothenemus</taxon>
    </lineage>
</organism>
<evidence type="ECO:0000259" key="1">
    <source>
        <dbReference type="Pfam" id="PF03731"/>
    </source>
</evidence>
<dbReference type="Pfam" id="PF03731">
    <property type="entry name" value="Ku_N"/>
    <property type="match status" value="1"/>
</dbReference>
<sequence>MEDAENATDYYKETAKINFKPSFVLITIDTHPSMFVPKIDEDDAESCPFKDILLACYEVADSLVLSTSRSNYNQFGILLADEDGKATLVNVQNNLLDTIKFLKELSSQSIDYLKTKYQRDANLDLAALFLLCKKKLREINSEYYKSTILFITNHDDPTKDSPQMKYAAINEVKSFAADNIIFELVTMTDSFDYTLFYNELFYVYSSQPPVEEIYPDKYGIVKKLSSLITYSTIKSRLKLFPFSNDHTKFLKVMKMNLARKAKLLNTHTVSIDGKMVMKVKPDPAEQAIYATDLNNGQRLEITSEERLRVFSDALPIGFHLQFVADRQTDIGMIIHKTSILVLDPHEELEGYFNQFWQYCVDNSKVLVCLNKVRLQESTYKTRYVELIPKYGNNSRLFLIKYIPFCDEVKLPKSLLTTQRMVMDNVDDEQKEAVKQLINDLTCDYDSQMFINPMYGRKKAYIKSKLLDLPAELVDDVTADSEENINEQIAETVTKIKTLFSISDVAQQGKKRKTINPSVAKKSRK</sequence>
<dbReference type="SUPFAM" id="SSF100939">
    <property type="entry name" value="SPOC domain-like"/>
    <property type="match status" value="1"/>
</dbReference>
<dbReference type="Gene3D" id="3.40.50.410">
    <property type="entry name" value="von Willebrand factor, type A domain"/>
    <property type="match status" value="1"/>
</dbReference>
<dbReference type="SUPFAM" id="SSF53300">
    <property type="entry name" value="vWA-like"/>
    <property type="match status" value="1"/>
</dbReference>
<proteinExistence type="predicted"/>
<dbReference type="EMBL" id="JBDJPC010000009">
    <property type="protein sequence ID" value="KAL1491121.1"/>
    <property type="molecule type" value="Genomic_DNA"/>
</dbReference>
<comment type="caution">
    <text evidence="2">The sequence shown here is derived from an EMBL/GenBank/DDBJ whole genome shotgun (WGS) entry which is preliminary data.</text>
</comment>
<dbReference type="Gene3D" id="1.10.1600.10">
    <property type="match status" value="1"/>
</dbReference>
<dbReference type="InterPro" id="IPR005161">
    <property type="entry name" value="Ku_N"/>
</dbReference>
<gene>
    <name evidence="2" type="ORF">ABEB36_011764</name>
</gene>
<name>A0ABD1E8Y3_HYPHA</name>
<dbReference type="AlphaFoldDB" id="A0ABD1E8Y3"/>
<dbReference type="PANTHER" id="PTHR12604">
    <property type="entry name" value="KU AUTOANTIGEN DNA HELICASE"/>
    <property type="match status" value="1"/>
</dbReference>
<dbReference type="GO" id="GO:0032991">
    <property type="term" value="C:protein-containing complex"/>
    <property type="evidence" value="ECO:0007669"/>
    <property type="project" value="UniProtKB-ARBA"/>
</dbReference>
<keyword evidence="3" id="KW-1185">Reference proteome</keyword>